<sequence>MLTVNINDSHLEKRIAEKARLIGKSTQELVKDLLADALLAGNEGLDYQKLNPKEHGYLIDTNGEEDIVAEETVLFSHVEDTAAFVDNLRKNTWRKS</sequence>
<dbReference type="EMBL" id="JBHUDG010000002">
    <property type="protein sequence ID" value="MFD1628495.1"/>
    <property type="molecule type" value="Genomic_DNA"/>
</dbReference>
<evidence type="ECO:0008006" key="3">
    <source>
        <dbReference type="Google" id="ProtNLM"/>
    </source>
</evidence>
<comment type="caution">
    <text evidence="1">The sequence shown here is derived from an EMBL/GenBank/DDBJ whole genome shotgun (WGS) entry which is preliminary data.</text>
</comment>
<evidence type="ECO:0000313" key="2">
    <source>
        <dbReference type="Proteomes" id="UP001597118"/>
    </source>
</evidence>
<dbReference type="Proteomes" id="UP001597118">
    <property type="component" value="Unassembled WGS sequence"/>
</dbReference>
<dbReference type="RefSeq" id="WP_379660882.1">
    <property type="nucleotide sequence ID" value="NZ_JBHUDG010000002.1"/>
</dbReference>
<reference evidence="2" key="1">
    <citation type="journal article" date="2019" name="Int. J. Syst. Evol. Microbiol.">
        <title>The Global Catalogue of Microorganisms (GCM) 10K type strain sequencing project: providing services to taxonomists for standard genome sequencing and annotation.</title>
        <authorList>
            <consortium name="The Broad Institute Genomics Platform"/>
            <consortium name="The Broad Institute Genome Sequencing Center for Infectious Disease"/>
            <person name="Wu L."/>
            <person name="Ma J."/>
        </authorList>
    </citation>
    <scope>NUCLEOTIDE SEQUENCE [LARGE SCALE GENOMIC DNA]</scope>
    <source>
        <strain evidence="2">CCUG 53762</strain>
    </source>
</reference>
<protein>
    <recommendedName>
        <fullName evidence="3">Ribbon-helix-helix protein, copG family</fullName>
    </recommendedName>
</protein>
<evidence type="ECO:0000313" key="1">
    <source>
        <dbReference type="EMBL" id="MFD1628495.1"/>
    </source>
</evidence>
<organism evidence="1 2">
    <name type="scientific">Pseudopedobacter beijingensis</name>
    <dbReference type="NCBI Taxonomy" id="1207056"/>
    <lineage>
        <taxon>Bacteria</taxon>
        <taxon>Pseudomonadati</taxon>
        <taxon>Bacteroidota</taxon>
        <taxon>Sphingobacteriia</taxon>
        <taxon>Sphingobacteriales</taxon>
        <taxon>Sphingobacteriaceae</taxon>
        <taxon>Pseudopedobacter</taxon>
    </lineage>
</organism>
<name>A0ABW4I6X2_9SPHI</name>
<accession>A0ABW4I6X2</accession>
<gene>
    <name evidence="1" type="ORF">ACFSAH_01330</name>
</gene>
<proteinExistence type="predicted"/>
<keyword evidence="2" id="KW-1185">Reference proteome</keyword>